<dbReference type="GO" id="GO:0005789">
    <property type="term" value="C:endoplasmic reticulum membrane"/>
    <property type="evidence" value="ECO:0007669"/>
    <property type="project" value="UniProtKB-SubCell"/>
</dbReference>
<evidence type="ECO:0000256" key="4">
    <source>
        <dbReference type="ARBA" id="ARBA00010617"/>
    </source>
</evidence>
<keyword evidence="6 12" id="KW-0479">Metal-binding</keyword>
<dbReference type="GO" id="GO:0004497">
    <property type="term" value="F:monooxygenase activity"/>
    <property type="evidence" value="ECO:0007669"/>
    <property type="project" value="UniProtKB-KW"/>
</dbReference>
<dbReference type="PROSITE" id="PS00086">
    <property type="entry name" value="CYTOCHROME_P450"/>
    <property type="match status" value="1"/>
</dbReference>
<dbReference type="PANTHER" id="PTHR24291">
    <property type="entry name" value="CYTOCHROME P450 FAMILY 4"/>
    <property type="match status" value="1"/>
</dbReference>
<dbReference type="InterPro" id="IPR050196">
    <property type="entry name" value="Cytochrome_P450_Monoox"/>
</dbReference>
<dbReference type="GeneID" id="115874482"/>
<keyword evidence="11 13" id="KW-0503">Monooxygenase</keyword>
<accession>A0A6J2X2R3</accession>
<evidence type="ECO:0000256" key="6">
    <source>
        <dbReference type="ARBA" id="ARBA00022723"/>
    </source>
</evidence>
<sequence length="500" mass="57986">MDLILAGLVVTLFFILVLPLFKLYGKNKFIHKCIDVLPGDKWYPLVGSSYSLLRTPVEDRWDAMSQKHSIFGPIYRSWYGPKPSVHIYKPEHIQKLLKSQTQIYKGKNYQAFTSWLGQGLMLGGGDYWRRHRKIIRPAFYAAILDSYMDIFIKHAENVVDVLDKHVGDDCVDIFPYLNQCALDIIAETAMGVKIDFLKNPSSEYPQAITNYALLAVKRMFHPIGQNEFLYGLTEDAKHMKMNLDIIQKFNKKIIADRKLLYQQNKADEFHDSDSKKNLTFLDLLLSYQESDNFTDEEIAEEVNTFMFGGQDTTSLTVTYTLLAIGNHPHVQKRLQEEIDSIYNGQERPVTSDDFSKMEYMERVIKETLRAYNFVPYISRSLVEDIEIEGLVIPKDVSVVVSLYDLHRDPDIYPEPEKFDPDRFLPEISAKRHPYAYIPFSAGPRNCIGQNFGMKNAKTVITYILRRYNVTCLEKPEDIKKSYEIVLKPQSGLKVRLERRH</sequence>
<dbReference type="CDD" id="cd20628">
    <property type="entry name" value="CYP4"/>
    <property type="match status" value="1"/>
</dbReference>
<name>A0A6J2X2R3_SITOR</name>
<dbReference type="SUPFAM" id="SSF48264">
    <property type="entry name" value="Cytochrome P450"/>
    <property type="match status" value="1"/>
</dbReference>
<evidence type="ECO:0000256" key="12">
    <source>
        <dbReference type="PIRSR" id="PIRSR602401-1"/>
    </source>
</evidence>
<dbReference type="SMR" id="A0A6J2X2R3"/>
<evidence type="ECO:0000256" key="5">
    <source>
        <dbReference type="ARBA" id="ARBA00022617"/>
    </source>
</evidence>
<dbReference type="KEGG" id="soy:115874482"/>
<dbReference type="RefSeq" id="XP_030745493.1">
    <property type="nucleotide sequence ID" value="XM_030889633.1"/>
</dbReference>
<dbReference type="InParanoid" id="A0A6J2X2R3"/>
<evidence type="ECO:0000313" key="14">
    <source>
        <dbReference type="Proteomes" id="UP000504635"/>
    </source>
</evidence>
<dbReference type="InterPro" id="IPR017972">
    <property type="entry name" value="Cyt_P450_CS"/>
</dbReference>
<keyword evidence="9 13" id="KW-0560">Oxidoreductase</keyword>
<keyword evidence="14" id="KW-1185">Reference proteome</keyword>
<organism evidence="14 15">
    <name type="scientific">Sitophilus oryzae</name>
    <name type="common">Rice weevil</name>
    <name type="synonym">Curculio oryzae</name>
    <dbReference type="NCBI Taxonomy" id="7048"/>
    <lineage>
        <taxon>Eukaryota</taxon>
        <taxon>Metazoa</taxon>
        <taxon>Ecdysozoa</taxon>
        <taxon>Arthropoda</taxon>
        <taxon>Hexapoda</taxon>
        <taxon>Insecta</taxon>
        <taxon>Pterygota</taxon>
        <taxon>Neoptera</taxon>
        <taxon>Endopterygota</taxon>
        <taxon>Coleoptera</taxon>
        <taxon>Polyphaga</taxon>
        <taxon>Cucujiformia</taxon>
        <taxon>Curculionidae</taxon>
        <taxon>Dryophthorinae</taxon>
        <taxon>Sitophilus</taxon>
    </lineage>
</organism>
<comment type="similarity">
    <text evidence="4 13">Belongs to the cytochrome P450 family.</text>
</comment>
<dbReference type="Gene3D" id="1.10.630.10">
    <property type="entry name" value="Cytochrome P450"/>
    <property type="match status" value="1"/>
</dbReference>
<evidence type="ECO:0000256" key="10">
    <source>
        <dbReference type="ARBA" id="ARBA00023004"/>
    </source>
</evidence>
<dbReference type="GO" id="GO:0020037">
    <property type="term" value="F:heme binding"/>
    <property type="evidence" value="ECO:0007669"/>
    <property type="project" value="InterPro"/>
</dbReference>
<dbReference type="AlphaFoldDB" id="A0A6J2X2R3"/>
<dbReference type="PRINTS" id="PR00463">
    <property type="entry name" value="EP450I"/>
</dbReference>
<dbReference type="InterPro" id="IPR002401">
    <property type="entry name" value="Cyt_P450_E_grp-I"/>
</dbReference>
<evidence type="ECO:0000256" key="11">
    <source>
        <dbReference type="ARBA" id="ARBA00023033"/>
    </source>
</evidence>
<evidence type="ECO:0000256" key="13">
    <source>
        <dbReference type="RuleBase" id="RU000461"/>
    </source>
</evidence>
<dbReference type="Proteomes" id="UP000504635">
    <property type="component" value="Unplaced"/>
</dbReference>
<evidence type="ECO:0000256" key="3">
    <source>
        <dbReference type="ARBA" id="ARBA00004406"/>
    </source>
</evidence>
<keyword evidence="7" id="KW-0256">Endoplasmic reticulum</keyword>
<dbReference type="FunFam" id="1.10.630.10:FF:000182">
    <property type="entry name" value="Cytochrome P450 3A4"/>
    <property type="match status" value="1"/>
</dbReference>
<proteinExistence type="inferred from homology"/>
<dbReference type="InterPro" id="IPR036396">
    <property type="entry name" value="Cyt_P450_sf"/>
</dbReference>
<dbReference type="Pfam" id="PF00067">
    <property type="entry name" value="p450"/>
    <property type="match status" value="1"/>
</dbReference>
<keyword evidence="5 12" id="KW-0349">Heme</keyword>
<comment type="cofactor">
    <cofactor evidence="1 12">
        <name>heme</name>
        <dbReference type="ChEBI" id="CHEBI:30413"/>
    </cofactor>
</comment>
<dbReference type="GO" id="GO:0005506">
    <property type="term" value="F:iron ion binding"/>
    <property type="evidence" value="ECO:0007669"/>
    <property type="project" value="InterPro"/>
</dbReference>
<comment type="subcellular location">
    <subcellularLocation>
        <location evidence="3">Endoplasmic reticulum membrane</location>
        <topology evidence="3">Peripheral membrane protein</topology>
    </subcellularLocation>
    <subcellularLocation>
        <location evidence="2">Microsome membrane</location>
        <topology evidence="2">Peripheral membrane protein</topology>
    </subcellularLocation>
</comment>
<evidence type="ECO:0000256" key="1">
    <source>
        <dbReference type="ARBA" id="ARBA00001971"/>
    </source>
</evidence>
<keyword evidence="8" id="KW-0492">Microsome</keyword>
<evidence type="ECO:0000256" key="9">
    <source>
        <dbReference type="ARBA" id="ARBA00023002"/>
    </source>
</evidence>
<dbReference type="GO" id="GO:0016705">
    <property type="term" value="F:oxidoreductase activity, acting on paired donors, with incorporation or reduction of molecular oxygen"/>
    <property type="evidence" value="ECO:0007669"/>
    <property type="project" value="InterPro"/>
</dbReference>
<dbReference type="InterPro" id="IPR001128">
    <property type="entry name" value="Cyt_P450"/>
</dbReference>
<evidence type="ECO:0000256" key="2">
    <source>
        <dbReference type="ARBA" id="ARBA00004174"/>
    </source>
</evidence>
<reference evidence="15" key="1">
    <citation type="submission" date="2025-08" db="UniProtKB">
        <authorList>
            <consortium name="RefSeq"/>
        </authorList>
    </citation>
    <scope>IDENTIFICATION</scope>
    <source>
        <tissue evidence="15">Gonads</tissue>
    </source>
</reference>
<protein>
    <submittedName>
        <fullName evidence="15">Cytochrome P450 4C1-like</fullName>
    </submittedName>
</protein>
<gene>
    <name evidence="15" type="primary">LOC115874482</name>
</gene>
<evidence type="ECO:0000313" key="15">
    <source>
        <dbReference type="RefSeq" id="XP_030745493.1"/>
    </source>
</evidence>
<dbReference type="OrthoDB" id="1470350at2759"/>
<dbReference type="PANTHER" id="PTHR24291:SF209">
    <property type="entry name" value="CYTOCHROME P450-LIKE PROTEIN"/>
    <property type="match status" value="1"/>
</dbReference>
<keyword evidence="10 12" id="KW-0408">Iron</keyword>
<feature type="binding site" description="axial binding residue" evidence="12">
    <location>
        <position position="446"/>
    </location>
    <ligand>
        <name>heme</name>
        <dbReference type="ChEBI" id="CHEBI:30413"/>
    </ligand>
    <ligandPart>
        <name>Fe</name>
        <dbReference type="ChEBI" id="CHEBI:18248"/>
    </ligandPart>
</feature>
<dbReference type="PRINTS" id="PR00385">
    <property type="entry name" value="P450"/>
</dbReference>
<evidence type="ECO:0000256" key="7">
    <source>
        <dbReference type="ARBA" id="ARBA00022824"/>
    </source>
</evidence>
<evidence type="ECO:0000256" key="8">
    <source>
        <dbReference type="ARBA" id="ARBA00022848"/>
    </source>
</evidence>